<sequence length="110" mass="12637">NHNRRLLSHGLIRREKGGHFKTVTYQCTNLGRFIAAALHRGQQVELVEPTGRRRNAAPVREMVRLRLQGYTVREIADRLGYVRIRTVYEHLRRAGLSSGRPGRPRRAAGE</sequence>
<organism evidence="1 2">
    <name type="scientific">Symbiobacterium thermophilum</name>
    <dbReference type="NCBI Taxonomy" id="2734"/>
    <lineage>
        <taxon>Bacteria</taxon>
        <taxon>Bacillati</taxon>
        <taxon>Bacillota</taxon>
        <taxon>Clostridia</taxon>
        <taxon>Eubacteriales</taxon>
        <taxon>Symbiobacteriaceae</taxon>
        <taxon>Symbiobacterium</taxon>
    </lineage>
</organism>
<comment type="caution">
    <text evidence="1">The sequence shown here is derived from an EMBL/GenBank/DDBJ whole genome shotgun (WGS) entry which is preliminary data.</text>
</comment>
<reference evidence="1" key="1">
    <citation type="submission" date="2017-11" db="EMBL/GenBank/DDBJ databases">
        <title>Three new genomes from thermophilic consortium.</title>
        <authorList>
            <person name="Quaggio R."/>
            <person name="Amgarten D."/>
            <person name="Setubal J.C."/>
        </authorList>
    </citation>
    <scope>NUCLEOTIDE SEQUENCE</scope>
    <source>
        <strain evidence="1">ZCTH01-B2</strain>
    </source>
</reference>
<evidence type="ECO:0000313" key="2">
    <source>
        <dbReference type="Proteomes" id="UP000732377"/>
    </source>
</evidence>
<gene>
    <name evidence="1" type="ORF">CWE10_16960</name>
</gene>
<dbReference type="AlphaFoldDB" id="A0A953I3R4"/>
<evidence type="ECO:0000313" key="1">
    <source>
        <dbReference type="EMBL" id="MBY6277847.1"/>
    </source>
</evidence>
<feature type="non-terminal residue" evidence="1">
    <location>
        <position position="1"/>
    </location>
</feature>
<dbReference type="EMBL" id="PIUK01000263">
    <property type="protein sequence ID" value="MBY6277847.1"/>
    <property type="molecule type" value="Genomic_DNA"/>
</dbReference>
<dbReference type="Gene3D" id="1.10.10.60">
    <property type="entry name" value="Homeodomain-like"/>
    <property type="match status" value="1"/>
</dbReference>
<dbReference type="Proteomes" id="UP000732377">
    <property type="component" value="Unassembled WGS sequence"/>
</dbReference>
<protein>
    <submittedName>
        <fullName evidence="1">Uncharacterized protein</fullName>
    </submittedName>
</protein>
<dbReference type="RefSeq" id="WP_273381233.1">
    <property type="nucleotide sequence ID" value="NZ_PIUK01000263.1"/>
</dbReference>
<accession>A0A953I3R4</accession>
<proteinExistence type="predicted"/>
<name>A0A953I3R4_SYMTR</name>